<dbReference type="EMBL" id="JAWRVI010000076">
    <property type="protein sequence ID" value="KAK4081325.1"/>
    <property type="molecule type" value="Genomic_DNA"/>
</dbReference>
<proteinExistence type="predicted"/>
<evidence type="ECO:0000256" key="1">
    <source>
        <dbReference type="SAM" id="MobiDB-lite"/>
    </source>
</evidence>
<protein>
    <submittedName>
        <fullName evidence="2">Uncharacterized protein</fullName>
    </submittedName>
</protein>
<keyword evidence="3" id="KW-1185">Reference proteome</keyword>
<evidence type="ECO:0000313" key="3">
    <source>
        <dbReference type="Proteomes" id="UP001287286"/>
    </source>
</evidence>
<feature type="compositionally biased region" description="Low complexity" evidence="1">
    <location>
        <begin position="114"/>
        <end position="128"/>
    </location>
</feature>
<dbReference type="Proteomes" id="UP001287286">
    <property type="component" value="Unassembled WGS sequence"/>
</dbReference>
<feature type="compositionally biased region" description="Low complexity" evidence="1">
    <location>
        <begin position="306"/>
        <end position="317"/>
    </location>
</feature>
<feature type="region of interest" description="Disordered" evidence="1">
    <location>
        <begin position="93"/>
        <end position="135"/>
    </location>
</feature>
<gene>
    <name evidence="2" type="ORF">Purlil1_11736</name>
</gene>
<sequence>MGWVSTAQRQRWDGLLRCRSPLAHLLEDGPPIGMERNTGTHVCSISEACNGRPDQRANARYIPTATQGAGRAHPRLQTAPAARLLHQPTHLPVRKPARQPLPTYRPTNRPTIKPTETNPTAAAAPMEPVSLRGRRVRGTNMQRLKVQQRAHSSAGSLHWAAWLAAACGSSGCCLGCSSASRASPACLPACPLARLLRPRRRPGGRGFPFSSGSVAGAPRLLGRLPGADDPLGAFCGDGLTQNGSCHGGASRRHRLTCLGASLPAQPSAAAASQASSTYEQSGRLRAHHGAIATATAGVRGKSVRQSPSPGRASSPPAIGHWGASSSALLVPAPWPHRAPGGPTTPTGLRQGPATEATRTGIGWGLYQLMPASPPLAIADEREPHLAWLGSSADFR</sequence>
<evidence type="ECO:0000313" key="2">
    <source>
        <dbReference type="EMBL" id="KAK4081325.1"/>
    </source>
</evidence>
<organism evidence="2 3">
    <name type="scientific">Purpureocillium lilacinum</name>
    <name type="common">Paecilomyces lilacinus</name>
    <dbReference type="NCBI Taxonomy" id="33203"/>
    <lineage>
        <taxon>Eukaryota</taxon>
        <taxon>Fungi</taxon>
        <taxon>Dikarya</taxon>
        <taxon>Ascomycota</taxon>
        <taxon>Pezizomycotina</taxon>
        <taxon>Sordariomycetes</taxon>
        <taxon>Hypocreomycetidae</taxon>
        <taxon>Hypocreales</taxon>
        <taxon>Ophiocordycipitaceae</taxon>
        <taxon>Purpureocillium</taxon>
    </lineage>
</organism>
<comment type="caution">
    <text evidence="2">The sequence shown here is derived from an EMBL/GenBank/DDBJ whole genome shotgun (WGS) entry which is preliminary data.</text>
</comment>
<reference evidence="2 3" key="1">
    <citation type="journal article" date="2024" name="Microbiol. Resour. Announc.">
        <title>Genome annotations for the ascomycete fungi Trichoderma harzianum, Trichoderma aggressivum, and Purpureocillium lilacinum.</title>
        <authorList>
            <person name="Beijen E.P.W."/>
            <person name="Ohm R.A."/>
        </authorList>
    </citation>
    <scope>NUCLEOTIDE SEQUENCE [LARGE SCALE GENOMIC DNA]</scope>
    <source>
        <strain evidence="2 3">CBS 150709</strain>
    </source>
</reference>
<feature type="region of interest" description="Disordered" evidence="1">
    <location>
        <begin position="294"/>
        <end position="318"/>
    </location>
</feature>
<accession>A0ABR0BIQ7</accession>
<name>A0ABR0BIQ7_PURLI</name>